<feature type="compositionally biased region" description="Basic and acidic residues" evidence="2">
    <location>
        <begin position="936"/>
        <end position="946"/>
    </location>
</feature>
<feature type="compositionally biased region" description="Acidic residues" evidence="2">
    <location>
        <begin position="1"/>
        <end position="11"/>
    </location>
</feature>
<proteinExistence type="inferred from homology"/>
<dbReference type="InterPro" id="IPR000467">
    <property type="entry name" value="G_patch_dom"/>
</dbReference>
<feature type="compositionally biased region" description="Basic residues" evidence="2">
    <location>
        <begin position="996"/>
        <end position="1027"/>
    </location>
</feature>
<organism evidence="4 5">
    <name type="scientific">Elysia marginata</name>
    <dbReference type="NCBI Taxonomy" id="1093978"/>
    <lineage>
        <taxon>Eukaryota</taxon>
        <taxon>Metazoa</taxon>
        <taxon>Spiralia</taxon>
        <taxon>Lophotrochozoa</taxon>
        <taxon>Mollusca</taxon>
        <taxon>Gastropoda</taxon>
        <taxon>Heterobranchia</taxon>
        <taxon>Euthyneura</taxon>
        <taxon>Panpulmonata</taxon>
        <taxon>Sacoglossa</taxon>
        <taxon>Placobranchoidea</taxon>
        <taxon>Plakobranchidae</taxon>
        <taxon>Elysia</taxon>
    </lineage>
</organism>
<evidence type="ECO:0000256" key="2">
    <source>
        <dbReference type="SAM" id="MobiDB-lite"/>
    </source>
</evidence>
<feature type="compositionally biased region" description="Basic residues" evidence="2">
    <location>
        <begin position="180"/>
        <end position="189"/>
    </location>
</feature>
<dbReference type="PANTHER" id="PTHR13384">
    <property type="entry name" value="G PATCH DOMAIN-CONTAINING PROTEIN 1"/>
    <property type="match status" value="1"/>
</dbReference>
<dbReference type="PROSITE" id="PS50174">
    <property type="entry name" value="G_PATCH"/>
    <property type="match status" value="1"/>
</dbReference>
<keyword evidence="5" id="KW-1185">Reference proteome</keyword>
<feature type="compositionally biased region" description="Basic and acidic residues" evidence="2">
    <location>
        <begin position="1050"/>
        <end position="1069"/>
    </location>
</feature>
<evidence type="ECO:0000256" key="1">
    <source>
        <dbReference type="ARBA" id="ARBA00008600"/>
    </source>
</evidence>
<feature type="region of interest" description="Disordered" evidence="2">
    <location>
        <begin position="61"/>
        <end position="136"/>
    </location>
</feature>
<feature type="region of interest" description="Disordered" evidence="2">
    <location>
        <begin position="172"/>
        <end position="212"/>
    </location>
</feature>
<comment type="caution">
    <text evidence="4">The sequence shown here is derived from an EMBL/GenBank/DDBJ whole genome shotgun (WGS) entry which is preliminary data.</text>
</comment>
<evidence type="ECO:0000313" key="5">
    <source>
        <dbReference type="Proteomes" id="UP000762676"/>
    </source>
</evidence>
<accession>A0AAV4EM48</accession>
<feature type="region of interest" description="Disordered" evidence="2">
    <location>
        <begin position="698"/>
        <end position="856"/>
    </location>
</feature>
<dbReference type="GO" id="GO:0005634">
    <property type="term" value="C:nucleus"/>
    <property type="evidence" value="ECO:0007669"/>
    <property type="project" value="TreeGrafter"/>
</dbReference>
<feature type="compositionally biased region" description="Polar residues" evidence="2">
    <location>
        <begin position="486"/>
        <end position="499"/>
    </location>
</feature>
<dbReference type="Proteomes" id="UP000762676">
    <property type="component" value="Unassembled WGS sequence"/>
</dbReference>
<feature type="compositionally biased region" description="Acidic residues" evidence="2">
    <location>
        <begin position="736"/>
        <end position="751"/>
    </location>
</feature>
<feature type="domain" description="G-patch" evidence="3">
    <location>
        <begin position="155"/>
        <end position="175"/>
    </location>
</feature>
<protein>
    <submittedName>
        <fullName evidence="4">G patch domain-containing protein 1</fullName>
    </submittedName>
</protein>
<feature type="region of interest" description="Disordered" evidence="2">
    <location>
        <begin position="482"/>
        <end position="507"/>
    </location>
</feature>
<dbReference type="GO" id="GO:0006397">
    <property type="term" value="P:mRNA processing"/>
    <property type="evidence" value="ECO:0007669"/>
    <property type="project" value="InterPro"/>
</dbReference>
<dbReference type="Pfam" id="PF26093">
    <property type="entry name" value="HTH_TGH"/>
    <property type="match status" value="1"/>
</dbReference>
<feature type="compositionally biased region" description="Polar residues" evidence="2">
    <location>
        <begin position="661"/>
        <end position="672"/>
    </location>
</feature>
<feature type="compositionally biased region" description="Basic and acidic residues" evidence="2">
    <location>
        <begin position="800"/>
        <end position="810"/>
    </location>
</feature>
<comment type="similarity">
    <text evidence="1">Belongs to the GPATCH1 family.</text>
</comment>
<feature type="region of interest" description="Disordered" evidence="2">
    <location>
        <begin position="431"/>
        <end position="467"/>
    </location>
</feature>
<dbReference type="PANTHER" id="PTHR13384:SF19">
    <property type="entry name" value="G PATCH DOMAIN-CONTAINING PROTEIN 1"/>
    <property type="match status" value="1"/>
</dbReference>
<feature type="region of interest" description="Disordered" evidence="2">
    <location>
        <begin position="1"/>
        <end position="43"/>
    </location>
</feature>
<sequence length="1069" mass="118659">MALGSSDEEDYVSIGTPVPEVNDDQQKKPTTIQDLTAKDKQGRRRFHGAFTGGFSAGFFNTVGTKEGFTPSTFVSSRKSKTEDGDSRTSRHSQPEDFMDDEDLEEHGIAPRKFATVGRFTSEERKRKQRNDSSQVASSSILNMGSLINDLVVPEQLTVGIKLLRKMGWKEGQGLGPRIEQKKKKKKKLQPKPGVKVYGCAPPPAEESDSSDEFVPEDISSVSFAPKDIAPISVVPKENVHGLGYRGLDPALALPSSHINLFSAPPVRSKGGRKGISGQAFGVGAFEDEDEDIYAVDSLSNYDITMQPDDERDSKFGWTAPRDHGKQTVPVNYLGKLLDGFCLSKTQLKPKKKFPAPTLPKGFKPHHWFRKQREMSHIPEHLRQGSENYSNPKLNAVDRGILLGETPVMNSVFDLVPNADRQRMDATKEAISMTKALTPLKDNRNTSLQKKEPPETTAQTTEHLPSTATPAASNFLSKFQPAASPNEDLQQKTSRQNTPLFQDGLTFQPFRKDPVKQSRYDKYLALLKQGVNDPHNAVASPNMTEWERARERDEFSKAAKMFRPMSAMMSSRFVSGTMIDDDMVETSIDPEKDKTDEVKAAEMKMFGKLTREECEWHPHQLLCKRFNVPNPFPGSDIVGIPGVKRDKYSVFNFLTVGDFQAGETQEPSSSSKEVAQPEELKSTARAKKATMASVFKVLDDPNFHRPQSNRENASQSKPTLEAVSQPGTIRTSVEDHQNDEEKENLDEEEQSADMDLFRAIFKNSDSEDSDKEEEIQENKDAELSSEDAPSSPDAPSEDTTETAKQELKEPTAIKTELSDEVEVIKDSFRPLFNRRKKPQEEQQAAALSQQEASSDVSCSTAGIQTVDKSLQWRSQSGAKSIFSVLEDVEKQDSLKSKETAAVFTQCSEDKEVNDDENEAEAYGPSLPPVAARLALPSEDKQASHDGGEGEGGFSSASAFGPNIKFPSASSLRTDLKEGGRLENTNSNSRSRKETKSSHKKEKRKNSKHKKHKKHKKTSKSRTKSRKSKYSSSGSEADTESDSGDSVSDSELLNRLREVSKSNKSLEKIKH</sequence>
<feature type="region of interest" description="Disordered" evidence="2">
    <location>
        <begin position="660"/>
        <end position="685"/>
    </location>
</feature>
<dbReference type="AlphaFoldDB" id="A0AAV4EM48"/>
<reference evidence="4 5" key="1">
    <citation type="journal article" date="2021" name="Elife">
        <title>Chloroplast acquisition without the gene transfer in kleptoplastic sea slugs, Plakobranchus ocellatus.</title>
        <authorList>
            <person name="Maeda T."/>
            <person name="Takahashi S."/>
            <person name="Yoshida T."/>
            <person name="Shimamura S."/>
            <person name="Takaki Y."/>
            <person name="Nagai Y."/>
            <person name="Toyoda A."/>
            <person name="Suzuki Y."/>
            <person name="Arimoto A."/>
            <person name="Ishii H."/>
            <person name="Satoh N."/>
            <person name="Nishiyama T."/>
            <person name="Hasebe M."/>
            <person name="Maruyama T."/>
            <person name="Minagawa J."/>
            <person name="Obokata J."/>
            <person name="Shigenobu S."/>
        </authorList>
    </citation>
    <scope>NUCLEOTIDE SEQUENCE [LARGE SCALE GENOMIC DNA]</scope>
</reference>
<feature type="compositionally biased region" description="Acidic residues" evidence="2">
    <location>
        <begin position="765"/>
        <end position="774"/>
    </location>
</feature>
<feature type="compositionally biased region" description="Polar residues" evidence="2">
    <location>
        <begin position="704"/>
        <end position="717"/>
    </location>
</feature>
<feature type="region of interest" description="Disordered" evidence="2">
    <location>
        <begin position="905"/>
        <end position="1069"/>
    </location>
</feature>
<evidence type="ECO:0000259" key="3">
    <source>
        <dbReference type="PROSITE" id="PS50174"/>
    </source>
</evidence>
<feature type="compositionally biased region" description="Polar residues" evidence="2">
    <location>
        <begin position="455"/>
        <end position="467"/>
    </location>
</feature>
<dbReference type="InterPro" id="IPR011666">
    <property type="entry name" value="DUF1604"/>
</dbReference>
<dbReference type="GO" id="GO:0003723">
    <property type="term" value="F:RNA binding"/>
    <property type="evidence" value="ECO:0007669"/>
    <property type="project" value="TreeGrafter"/>
</dbReference>
<feature type="compositionally biased region" description="Low complexity" evidence="2">
    <location>
        <begin position="840"/>
        <end position="853"/>
    </location>
</feature>
<feature type="compositionally biased region" description="Basic and acidic residues" evidence="2">
    <location>
        <begin position="440"/>
        <end position="453"/>
    </location>
</feature>
<gene>
    <name evidence="4" type="ORF">ElyMa_001855900</name>
</gene>
<name>A0AAV4EM48_9GAST</name>
<dbReference type="EMBL" id="BMAT01003768">
    <property type="protein sequence ID" value="GFR61816.1"/>
    <property type="molecule type" value="Genomic_DNA"/>
</dbReference>
<dbReference type="Pfam" id="PF01585">
    <property type="entry name" value="G-patch"/>
    <property type="match status" value="1"/>
</dbReference>
<dbReference type="Pfam" id="PF07713">
    <property type="entry name" value="DUF1604"/>
    <property type="match status" value="1"/>
</dbReference>
<evidence type="ECO:0000313" key="4">
    <source>
        <dbReference type="EMBL" id="GFR61816.1"/>
    </source>
</evidence>
<feature type="compositionally biased region" description="Basic and acidic residues" evidence="2">
    <location>
        <begin position="79"/>
        <end position="94"/>
    </location>
</feature>